<organism evidence="3 4">
    <name type="scientific">Aeromicrobium endophyticum</name>
    <dbReference type="NCBI Taxonomy" id="2292704"/>
    <lineage>
        <taxon>Bacteria</taxon>
        <taxon>Bacillati</taxon>
        <taxon>Actinomycetota</taxon>
        <taxon>Actinomycetes</taxon>
        <taxon>Propionibacteriales</taxon>
        <taxon>Nocardioidaceae</taxon>
        <taxon>Aeromicrobium</taxon>
    </lineage>
</organism>
<dbReference type="PROSITE" id="PS51257">
    <property type="entry name" value="PROKAR_LIPOPROTEIN"/>
    <property type="match status" value="1"/>
</dbReference>
<dbReference type="AlphaFoldDB" id="A0A371PEX0"/>
<gene>
    <name evidence="3" type="ORF">DX116_06325</name>
</gene>
<dbReference type="InterPro" id="IPR012347">
    <property type="entry name" value="Ferritin-like"/>
</dbReference>
<proteinExistence type="predicted"/>
<feature type="signal peptide" evidence="1">
    <location>
        <begin position="1"/>
        <end position="23"/>
    </location>
</feature>
<name>A0A371PEX0_9ACTN</name>
<accession>A0A371PEX0</accession>
<keyword evidence="4" id="KW-1185">Reference proteome</keyword>
<dbReference type="OrthoDB" id="26872at2"/>
<feature type="domain" description="DUF305" evidence="2">
    <location>
        <begin position="30"/>
        <end position="170"/>
    </location>
</feature>
<dbReference type="RefSeq" id="WP_119704157.1">
    <property type="nucleotide sequence ID" value="NZ_JBHSOI010000001.1"/>
</dbReference>
<evidence type="ECO:0000259" key="2">
    <source>
        <dbReference type="Pfam" id="PF03713"/>
    </source>
</evidence>
<dbReference type="PANTHER" id="PTHR36933">
    <property type="entry name" value="SLL0788 PROTEIN"/>
    <property type="match status" value="1"/>
</dbReference>
<evidence type="ECO:0000256" key="1">
    <source>
        <dbReference type="SAM" id="SignalP"/>
    </source>
</evidence>
<comment type="caution">
    <text evidence="3">The sequence shown here is derived from an EMBL/GenBank/DDBJ whole genome shotgun (WGS) entry which is preliminary data.</text>
</comment>
<evidence type="ECO:0000313" key="3">
    <source>
        <dbReference type="EMBL" id="REK74048.1"/>
    </source>
</evidence>
<feature type="chain" id="PRO_5038488079" evidence="1">
    <location>
        <begin position="24"/>
        <end position="171"/>
    </location>
</feature>
<dbReference type="InterPro" id="IPR005183">
    <property type="entry name" value="DUF305_CopM-like"/>
</dbReference>
<sequence length="171" mass="17962">MNRIMAMLAALPLVLAAACSSSGADHNDADVAFAQQMVPHHQQAVEMADLAKGADASADVTALAAQIRTAQAPEIAIMKEWLDDWDASTSHGGHDMGDGMMSDADMTELGTLAGTAFDRAWLTMMIAHHEGAVTMARTELANGKDADAKKLAQAIVDSQEKEIATMKGLLG</sequence>
<dbReference type="PANTHER" id="PTHR36933:SF1">
    <property type="entry name" value="SLL0788 PROTEIN"/>
    <property type="match status" value="1"/>
</dbReference>
<dbReference type="Proteomes" id="UP000265581">
    <property type="component" value="Unassembled WGS sequence"/>
</dbReference>
<dbReference type="EMBL" id="QUBR01000001">
    <property type="protein sequence ID" value="REK74048.1"/>
    <property type="molecule type" value="Genomic_DNA"/>
</dbReference>
<dbReference type="Gene3D" id="1.20.1260.10">
    <property type="match status" value="1"/>
</dbReference>
<protein>
    <submittedName>
        <fullName evidence="3">DUF305 domain-containing protein</fullName>
    </submittedName>
</protein>
<keyword evidence="1" id="KW-0732">Signal</keyword>
<dbReference type="Pfam" id="PF03713">
    <property type="entry name" value="DUF305"/>
    <property type="match status" value="1"/>
</dbReference>
<evidence type="ECO:0000313" key="4">
    <source>
        <dbReference type="Proteomes" id="UP000265581"/>
    </source>
</evidence>
<reference evidence="3 4" key="1">
    <citation type="submission" date="2018-08" db="EMBL/GenBank/DDBJ databases">
        <title>Aeromicrobium sp. M2KJ-4, whole genome shotgun sequence.</title>
        <authorList>
            <person name="Tuo L."/>
        </authorList>
    </citation>
    <scope>NUCLEOTIDE SEQUENCE [LARGE SCALE GENOMIC DNA]</scope>
    <source>
        <strain evidence="3 4">M2KJ-4</strain>
    </source>
</reference>